<organism evidence="1 2">
    <name type="scientific">Bartonella bilalgolemii</name>
    <dbReference type="NCBI Taxonomy" id="2942911"/>
    <lineage>
        <taxon>Bacteria</taxon>
        <taxon>Pseudomonadati</taxon>
        <taxon>Pseudomonadota</taxon>
        <taxon>Alphaproteobacteria</taxon>
        <taxon>Hyphomicrobiales</taxon>
        <taxon>Bartonellaceae</taxon>
        <taxon>Bartonella</taxon>
    </lineage>
</organism>
<dbReference type="Proteomes" id="UP001523003">
    <property type="component" value="Unassembled WGS sequence"/>
</dbReference>
<sequence>MIRDGYKREIEKTLLFQALNNVQLDFSNTLRSIGCSGDILLIIDTERNFIDDDLLRYANSKSMISSLKTALIEIDVIKDHIVLVSNPEKYDVINRGHCLLKHRKNGLPYDEARKAMASHYTRLCNLDKAGLTVAEKIIIAVRRENIKVMQKLYEKMQAKAIGIDLSHGNKSKNTNE</sequence>
<dbReference type="RefSeq" id="WP_249677828.1">
    <property type="nucleotide sequence ID" value="NZ_JAMCOF010000014.1"/>
</dbReference>
<keyword evidence="2" id="KW-1185">Reference proteome</keyword>
<evidence type="ECO:0000313" key="1">
    <source>
        <dbReference type="EMBL" id="MCL6230278.1"/>
    </source>
</evidence>
<reference evidence="1 2" key="1">
    <citation type="submission" date="2022-05" db="EMBL/GenBank/DDBJ databases">
        <title>Description of the Bartonella bilalgolemii sp. nov. Isolated from Apodemus uralensis (Pallas 1811).</title>
        <authorList>
            <person name="Zgheib R."/>
            <person name="Celebi B."/>
        </authorList>
    </citation>
    <scope>NUCLEOTIDE SEQUENCE [LARGE SCALE GENOMIC DNA]</scope>
    <source>
        <strain evidence="1 2">G70</strain>
    </source>
</reference>
<proteinExistence type="predicted"/>
<gene>
    <name evidence="1" type="ORF">M4Z11_06730</name>
</gene>
<accession>A0ABT0P9Z5</accession>
<comment type="caution">
    <text evidence="1">The sequence shown here is derived from an EMBL/GenBank/DDBJ whole genome shotgun (WGS) entry which is preliminary data.</text>
</comment>
<evidence type="ECO:0000313" key="2">
    <source>
        <dbReference type="Proteomes" id="UP001523003"/>
    </source>
</evidence>
<dbReference type="EMBL" id="JAMCOF010000014">
    <property type="protein sequence ID" value="MCL6230278.1"/>
    <property type="molecule type" value="Genomic_DNA"/>
</dbReference>
<name>A0ABT0P9Z5_9HYPH</name>
<evidence type="ECO:0008006" key="3">
    <source>
        <dbReference type="Google" id="ProtNLM"/>
    </source>
</evidence>
<protein>
    <recommendedName>
        <fullName evidence="3">Phage related protein</fullName>
    </recommendedName>
</protein>